<evidence type="ECO:0000256" key="5">
    <source>
        <dbReference type="ARBA" id="ARBA00022692"/>
    </source>
</evidence>
<keyword evidence="7 8" id="KW-0472">Membrane</keyword>
<proteinExistence type="inferred from homology"/>
<dbReference type="PANTHER" id="PTHR30269:SF37">
    <property type="entry name" value="MEMBRANE TRANSPORTER PROTEIN"/>
    <property type="match status" value="1"/>
</dbReference>
<evidence type="ECO:0000256" key="2">
    <source>
        <dbReference type="ARBA" id="ARBA00009142"/>
    </source>
</evidence>
<keyword evidence="10" id="KW-1185">Reference proteome</keyword>
<comment type="subcellular location">
    <subcellularLocation>
        <location evidence="1 8">Cell membrane</location>
        <topology evidence="1 8">Multi-pass membrane protein</topology>
    </subcellularLocation>
</comment>
<dbReference type="InterPro" id="IPR052017">
    <property type="entry name" value="TSUP"/>
</dbReference>
<evidence type="ECO:0000256" key="8">
    <source>
        <dbReference type="RuleBase" id="RU363041"/>
    </source>
</evidence>
<comment type="similarity">
    <text evidence="2 8">Belongs to the 4-toluene sulfonate uptake permease (TSUP) (TC 2.A.102) family.</text>
</comment>
<dbReference type="PANTHER" id="PTHR30269">
    <property type="entry name" value="TRANSMEMBRANE PROTEIN YFCA"/>
    <property type="match status" value="1"/>
</dbReference>
<feature type="transmembrane region" description="Helical" evidence="8">
    <location>
        <begin position="40"/>
        <end position="57"/>
    </location>
</feature>
<evidence type="ECO:0000256" key="3">
    <source>
        <dbReference type="ARBA" id="ARBA00022448"/>
    </source>
</evidence>
<dbReference type="RefSeq" id="WP_122075964.1">
    <property type="nucleotide sequence ID" value="NZ_RFFL01000003.1"/>
</dbReference>
<evidence type="ECO:0000313" key="9">
    <source>
        <dbReference type="EMBL" id="RMI02307.1"/>
    </source>
</evidence>
<dbReference type="EMBL" id="RFFL01000003">
    <property type="protein sequence ID" value="RMI02307.1"/>
    <property type="molecule type" value="Genomic_DNA"/>
</dbReference>
<gene>
    <name evidence="9" type="ORF">EA795_05310</name>
</gene>
<protein>
    <recommendedName>
        <fullName evidence="8">Probable membrane transporter protein</fullName>
    </recommendedName>
</protein>
<sequence length="246" mass="25432">MLWLLAFTAGLVRGFSGFGFSMILALGLMATVPPSVAVPVALLLDLVCSAGLWIGACRGFHQPIGYRLIAGMLLAVPIGTLQLTILPALWMTPAVAAVCLVGSGLILARPVAAQKTVDQSRHLAFPAGLASGLAMSMASAGGPPLMLYLLRSGLDVTQLRATAILFFAASSACALLGLWLFDALGTEHLQLAVGLLLPALLGNFAGQYLHHRWQPGSLRVIVGALLAGLSGWLLLTSLSTALAASL</sequence>
<keyword evidence="4 8" id="KW-1003">Cell membrane</keyword>
<dbReference type="GeneID" id="84608450"/>
<feature type="transmembrane region" description="Helical" evidence="8">
    <location>
        <begin position="123"/>
        <end position="141"/>
    </location>
</feature>
<feature type="transmembrane region" description="Helical" evidence="8">
    <location>
        <begin position="221"/>
        <end position="244"/>
    </location>
</feature>
<evidence type="ECO:0000256" key="7">
    <source>
        <dbReference type="ARBA" id="ARBA00023136"/>
    </source>
</evidence>
<keyword evidence="3" id="KW-0813">Transport</keyword>
<name>A0ABX9V889_9GAMM</name>
<feature type="transmembrane region" description="Helical" evidence="8">
    <location>
        <begin position="161"/>
        <end position="181"/>
    </location>
</feature>
<keyword evidence="6 8" id="KW-1133">Transmembrane helix</keyword>
<dbReference type="InterPro" id="IPR002781">
    <property type="entry name" value="TM_pro_TauE-like"/>
</dbReference>
<comment type="caution">
    <text evidence="9">The sequence shown here is derived from an EMBL/GenBank/DDBJ whole genome shotgun (WGS) entry which is preliminary data.</text>
</comment>
<feature type="transmembrane region" description="Helical" evidence="8">
    <location>
        <begin position="91"/>
        <end position="111"/>
    </location>
</feature>
<accession>A0ABX9V889</accession>
<dbReference type="Proteomes" id="UP000269134">
    <property type="component" value="Unassembled WGS sequence"/>
</dbReference>
<evidence type="ECO:0000256" key="6">
    <source>
        <dbReference type="ARBA" id="ARBA00022989"/>
    </source>
</evidence>
<reference evidence="9 10" key="1">
    <citation type="submission" date="2018-10" db="EMBL/GenBank/DDBJ databases">
        <title>Pseudomonas sp. GL14 genome.</title>
        <authorList>
            <person name="Peng J."/>
            <person name="Liu Z.-P."/>
        </authorList>
    </citation>
    <scope>NUCLEOTIDE SEQUENCE [LARGE SCALE GENOMIC DNA]</scope>
    <source>
        <strain evidence="9 10">GL14</strain>
    </source>
</reference>
<evidence type="ECO:0000256" key="4">
    <source>
        <dbReference type="ARBA" id="ARBA00022475"/>
    </source>
</evidence>
<feature type="transmembrane region" description="Helical" evidence="8">
    <location>
        <begin position="188"/>
        <end position="209"/>
    </location>
</feature>
<feature type="transmembrane region" description="Helical" evidence="8">
    <location>
        <begin position="64"/>
        <end position="85"/>
    </location>
</feature>
<evidence type="ECO:0000313" key="10">
    <source>
        <dbReference type="Proteomes" id="UP000269134"/>
    </source>
</evidence>
<evidence type="ECO:0000256" key="1">
    <source>
        <dbReference type="ARBA" id="ARBA00004651"/>
    </source>
</evidence>
<organism evidence="9 10">
    <name type="scientific">Stutzerimonas nitrititolerans</name>
    <dbReference type="NCBI Taxonomy" id="2482751"/>
    <lineage>
        <taxon>Bacteria</taxon>
        <taxon>Pseudomonadati</taxon>
        <taxon>Pseudomonadota</taxon>
        <taxon>Gammaproteobacteria</taxon>
        <taxon>Pseudomonadales</taxon>
        <taxon>Pseudomonadaceae</taxon>
        <taxon>Stutzerimonas</taxon>
    </lineage>
</organism>
<dbReference type="Pfam" id="PF01925">
    <property type="entry name" value="TauE"/>
    <property type="match status" value="1"/>
</dbReference>
<keyword evidence="5 8" id="KW-0812">Transmembrane</keyword>